<dbReference type="PANTHER" id="PTHR15505:SF4">
    <property type="entry name" value="RIIA DOMAIN-CONTAINING PROTEIN 1"/>
    <property type="match status" value="1"/>
</dbReference>
<gene>
    <name evidence="3" type="ORF">CEUTPL_LOCUS13144</name>
</gene>
<dbReference type="CDD" id="cd22973">
    <property type="entry name" value="DD_CATIP"/>
    <property type="match status" value="1"/>
</dbReference>
<dbReference type="PANTHER" id="PTHR15505">
    <property type="entry name" value="RIIA DOMAIN-CONTAINING PROTEIN 1"/>
    <property type="match status" value="1"/>
</dbReference>
<feature type="coiled-coil region" evidence="1">
    <location>
        <begin position="253"/>
        <end position="280"/>
    </location>
</feature>
<keyword evidence="1" id="KW-0175">Coiled coil</keyword>
<evidence type="ECO:0000256" key="1">
    <source>
        <dbReference type="SAM" id="Coils"/>
    </source>
</evidence>
<feature type="domain" description="Ciliogenesis-associated TTC17-interacting protein N-terminal" evidence="2">
    <location>
        <begin position="309"/>
        <end position="463"/>
    </location>
</feature>
<dbReference type="InterPro" id="IPR048777">
    <property type="entry name" value="CATIP_N"/>
</dbReference>
<sequence>MNLSLLTNKPKTIEKYVEDTIIEYLQSQTEAVEESSSYDFEKINAIELAAVEESQEKQKNLFIVEEILNDLINEVDRTVLCRHEYLRSLKAHHQYALFDLKDVIPDCTELEKPNGRDISEVLCTPFNKAQQLQRPGSDIRNVAGEAQRVIKNDTEITLLGHCFKWFIVYLALSSMPLVTHHPKNRYLCSEELHRFQESLRFYPDETLIRRLCFRETLLISNIDELDEENATPKAVGGLCLKVELVRGAQPESNVTEKQINENIKEKIKELKKQLAVKTTGSSTFLKPPETEEIELQRYKEFLEDRIRQAPHKFVVHLSSEFDVDGENAGSRIISWVDKDFHTMEERRTEYFYHQPKEEKRLYFALMKDKYYIKYRDCSEAISDDKRNYYSLSKTKDLIGEGANFILMRYLAITRYRGVFELSTIYINGEMCRNIYECKGPKPGFVNGHPVDVCKIYRTIMEECGIIHLSVTVLTVYGMIISQEWEGCPYIVHINPEFVTYGKPIPYDYIALKKVWETNMELVSKYLDCKVEAEFKMQTFIRDHPEIQDMLADYLQSALLLKPENIMQFTKDYFLNLEPYKLPESPYFDEFIDTLDLEDGDMFW</sequence>
<evidence type="ECO:0000313" key="3">
    <source>
        <dbReference type="EMBL" id="CAG9772739.1"/>
    </source>
</evidence>
<dbReference type="Pfam" id="PF21772">
    <property type="entry name" value="CATIP_N"/>
    <property type="match status" value="1"/>
</dbReference>
<dbReference type="OrthoDB" id="6334211at2759"/>
<organism evidence="3 4">
    <name type="scientific">Ceutorhynchus assimilis</name>
    <name type="common">cabbage seed weevil</name>
    <dbReference type="NCBI Taxonomy" id="467358"/>
    <lineage>
        <taxon>Eukaryota</taxon>
        <taxon>Metazoa</taxon>
        <taxon>Ecdysozoa</taxon>
        <taxon>Arthropoda</taxon>
        <taxon>Hexapoda</taxon>
        <taxon>Insecta</taxon>
        <taxon>Pterygota</taxon>
        <taxon>Neoptera</taxon>
        <taxon>Endopterygota</taxon>
        <taxon>Coleoptera</taxon>
        <taxon>Polyphaga</taxon>
        <taxon>Cucujiformia</taxon>
        <taxon>Curculionidae</taxon>
        <taxon>Ceutorhynchinae</taxon>
        <taxon>Ceutorhynchus</taxon>
    </lineage>
</organism>
<evidence type="ECO:0000313" key="4">
    <source>
        <dbReference type="Proteomes" id="UP001152799"/>
    </source>
</evidence>
<accession>A0A9N9QRV8</accession>
<dbReference type="EMBL" id="OU892284">
    <property type="protein sequence ID" value="CAG9772739.1"/>
    <property type="molecule type" value="Genomic_DNA"/>
</dbReference>
<name>A0A9N9QRV8_9CUCU</name>
<keyword evidence="4" id="KW-1185">Reference proteome</keyword>
<protein>
    <recommendedName>
        <fullName evidence="2">Ciliogenesis-associated TTC17-interacting protein N-terminal domain-containing protein</fullName>
    </recommendedName>
</protein>
<evidence type="ECO:0000259" key="2">
    <source>
        <dbReference type="Pfam" id="PF21772"/>
    </source>
</evidence>
<reference evidence="3" key="1">
    <citation type="submission" date="2022-01" db="EMBL/GenBank/DDBJ databases">
        <authorList>
            <person name="King R."/>
        </authorList>
    </citation>
    <scope>NUCLEOTIDE SEQUENCE</scope>
</reference>
<dbReference type="Proteomes" id="UP001152799">
    <property type="component" value="Chromosome 8"/>
</dbReference>
<dbReference type="InterPro" id="IPR047501">
    <property type="entry name" value="DD_CATIP"/>
</dbReference>
<dbReference type="AlphaFoldDB" id="A0A9N9QRV8"/>
<proteinExistence type="predicted"/>